<organism evidence="1 2">
    <name type="scientific">Spiroplasma chinense</name>
    <dbReference type="NCBI Taxonomy" id="216932"/>
    <lineage>
        <taxon>Bacteria</taxon>
        <taxon>Bacillati</taxon>
        <taxon>Mycoplasmatota</taxon>
        <taxon>Mollicutes</taxon>
        <taxon>Entomoplasmatales</taxon>
        <taxon>Spiroplasmataceae</taxon>
        <taxon>Spiroplasma</taxon>
    </lineage>
</organism>
<evidence type="ECO:0000313" key="1">
    <source>
        <dbReference type="EMBL" id="QEH61915.1"/>
    </source>
</evidence>
<dbReference type="AlphaFoldDB" id="A0A5B9Y522"/>
<accession>A0A5B9Y522</accession>
<protein>
    <submittedName>
        <fullName evidence="1">Uncharacterized protein</fullName>
    </submittedName>
</protein>
<dbReference type="Proteomes" id="UP000323144">
    <property type="component" value="Chromosome"/>
</dbReference>
<gene>
    <name evidence="1" type="ORF">SCHIN_v1c07200</name>
</gene>
<sequence length="111" mass="13728">MLERFLNKEEKKLFSHKNLKKIKKQDFFAYLEMEEALLESLKKKYRLDSIDNPITEEEIEKQERFVKRLNEYYYDVVLIDPKKGQDPLKNLDKEFEKLIKPYERIQRKQLK</sequence>
<keyword evidence="2" id="KW-1185">Reference proteome</keyword>
<dbReference type="KEGG" id="schi:SCHIN_v1c07200"/>
<evidence type="ECO:0000313" key="2">
    <source>
        <dbReference type="Proteomes" id="UP000323144"/>
    </source>
</evidence>
<dbReference type="EMBL" id="CP043026">
    <property type="protein sequence ID" value="QEH61915.1"/>
    <property type="molecule type" value="Genomic_DNA"/>
</dbReference>
<name>A0A5B9Y522_9MOLU</name>
<reference evidence="1 2" key="1">
    <citation type="submission" date="2019-08" db="EMBL/GenBank/DDBJ databases">
        <title>Complete genome sequence of Spiroplasma chinense CCH (DSM 19755).</title>
        <authorList>
            <person name="Shen H.-Y."/>
            <person name="Lin Y.-C."/>
            <person name="Chou L."/>
            <person name="Kuo C.-H."/>
        </authorList>
    </citation>
    <scope>NUCLEOTIDE SEQUENCE [LARGE SCALE GENOMIC DNA]</scope>
    <source>
        <strain evidence="1 2">CCH</strain>
    </source>
</reference>
<proteinExistence type="predicted"/>
<dbReference type="RefSeq" id="WP_166508292.1">
    <property type="nucleotide sequence ID" value="NZ_CP043026.1"/>
</dbReference>